<gene>
    <name evidence="1" type="ORF">ACFO0D_05385</name>
</gene>
<sequence length="62" mass="6957">MTSPTFKGTFEPLVPLIASEFGVHRSSAYRSAGLFGEHAIRVLGRKLPQTEKQRVLMVDREL</sequence>
<dbReference type="EMBL" id="JBHSEI010000002">
    <property type="protein sequence ID" value="MFC4637769.1"/>
    <property type="molecule type" value="Genomic_DNA"/>
</dbReference>
<reference evidence="2" key="1">
    <citation type="journal article" date="2019" name="Int. J. Syst. Evol. Microbiol.">
        <title>The Global Catalogue of Microorganisms (GCM) 10K type strain sequencing project: providing services to taxonomists for standard genome sequencing and annotation.</title>
        <authorList>
            <consortium name="The Broad Institute Genomics Platform"/>
            <consortium name="The Broad Institute Genome Sequencing Center for Infectious Disease"/>
            <person name="Wu L."/>
            <person name="Ma J."/>
        </authorList>
    </citation>
    <scope>NUCLEOTIDE SEQUENCE [LARGE SCALE GENOMIC DNA]</scope>
    <source>
        <strain evidence="2">CCUG 55995</strain>
    </source>
</reference>
<evidence type="ECO:0000313" key="2">
    <source>
        <dbReference type="Proteomes" id="UP001595952"/>
    </source>
</evidence>
<evidence type="ECO:0000313" key="1">
    <source>
        <dbReference type="EMBL" id="MFC4637769.1"/>
    </source>
</evidence>
<name>A0ABV9I600_9DEIO</name>
<accession>A0ABV9I600</accession>
<dbReference type="RefSeq" id="WP_380060802.1">
    <property type="nucleotide sequence ID" value="NZ_JBHSEI010000002.1"/>
</dbReference>
<organism evidence="1 2">
    <name type="scientific">Deinococcus hohokamensis</name>
    <dbReference type="NCBI Taxonomy" id="309883"/>
    <lineage>
        <taxon>Bacteria</taxon>
        <taxon>Thermotogati</taxon>
        <taxon>Deinococcota</taxon>
        <taxon>Deinococci</taxon>
        <taxon>Deinococcales</taxon>
        <taxon>Deinococcaceae</taxon>
        <taxon>Deinococcus</taxon>
    </lineage>
</organism>
<comment type="caution">
    <text evidence="1">The sequence shown here is derived from an EMBL/GenBank/DDBJ whole genome shotgun (WGS) entry which is preliminary data.</text>
</comment>
<protein>
    <recommendedName>
        <fullName evidence="3">Transposase</fullName>
    </recommendedName>
</protein>
<evidence type="ECO:0008006" key="3">
    <source>
        <dbReference type="Google" id="ProtNLM"/>
    </source>
</evidence>
<dbReference type="Proteomes" id="UP001595952">
    <property type="component" value="Unassembled WGS sequence"/>
</dbReference>
<keyword evidence="2" id="KW-1185">Reference proteome</keyword>
<proteinExistence type="predicted"/>